<dbReference type="OMA" id="YMSTEPR"/>
<feature type="domain" description="Proline dehydrogenase" evidence="6">
    <location>
        <begin position="78"/>
        <end position="396"/>
    </location>
</feature>
<dbReference type="GO" id="GO:0004657">
    <property type="term" value="F:proline dehydrogenase activity"/>
    <property type="evidence" value="ECO:0007669"/>
    <property type="project" value="UniProtKB-EC"/>
</dbReference>
<comment type="catalytic activity">
    <reaction evidence="5">
        <text>L-proline + a quinone = (S)-1-pyrroline-5-carboxylate + a quinol + H(+)</text>
        <dbReference type="Rhea" id="RHEA:23784"/>
        <dbReference type="ChEBI" id="CHEBI:15378"/>
        <dbReference type="ChEBI" id="CHEBI:17388"/>
        <dbReference type="ChEBI" id="CHEBI:24646"/>
        <dbReference type="ChEBI" id="CHEBI:60039"/>
        <dbReference type="ChEBI" id="CHEBI:132124"/>
        <dbReference type="EC" id="1.5.5.2"/>
    </reaction>
</comment>
<dbReference type="PANTHER" id="PTHR13914">
    <property type="entry name" value="PROLINE OXIDASE"/>
    <property type="match status" value="1"/>
</dbReference>
<evidence type="ECO:0000259" key="6">
    <source>
        <dbReference type="Pfam" id="PF01619"/>
    </source>
</evidence>
<dbReference type="InterPro" id="IPR015659">
    <property type="entry name" value="Proline_oxidase"/>
</dbReference>
<dbReference type="OrthoDB" id="5464at2759"/>
<accession>G9MVB1</accession>
<dbReference type="GO" id="GO:0005739">
    <property type="term" value="C:mitochondrion"/>
    <property type="evidence" value="ECO:0007669"/>
    <property type="project" value="TreeGrafter"/>
</dbReference>
<evidence type="ECO:0000256" key="3">
    <source>
        <dbReference type="ARBA" id="ARBA00023002"/>
    </source>
</evidence>
<evidence type="ECO:0000256" key="1">
    <source>
        <dbReference type="ARBA" id="ARBA00005869"/>
    </source>
</evidence>
<keyword evidence="3 5" id="KW-0560">Oxidoreductase</keyword>
<dbReference type="Proteomes" id="UP000007115">
    <property type="component" value="Unassembled WGS sequence"/>
</dbReference>
<dbReference type="eggNOG" id="KOG0186">
    <property type="taxonomic scope" value="Eukaryota"/>
</dbReference>
<dbReference type="SUPFAM" id="SSF51730">
    <property type="entry name" value="FAD-linked oxidoreductase"/>
    <property type="match status" value="1"/>
</dbReference>
<keyword evidence="8" id="KW-1185">Reference proteome</keyword>
<evidence type="ECO:0000313" key="7">
    <source>
        <dbReference type="EMBL" id="EHK21628.1"/>
    </source>
</evidence>
<dbReference type="FunCoup" id="G9MVB1">
    <property type="interactions" value="60"/>
</dbReference>
<comment type="similarity">
    <text evidence="1 5">Belongs to the proline oxidase family.</text>
</comment>
<dbReference type="InterPro" id="IPR029041">
    <property type="entry name" value="FAD-linked_oxidoreductase-like"/>
</dbReference>
<comment type="caution">
    <text evidence="7">The sequence shown here is derived from an EMBL/GenBank/DDBJ whole genome shotgun (WGS) entry which is preliminary data.</text>
</comment>
<sequence length="417" mass="46274">MLPPHSLLPTRMLLRSLLVAGITSHPMLLAPGLATLNFLSKPRAPLFNVERNPLLHSILKNVLYNHFCAGENASEVKATIQNIKNMGFCGVILTYAKEGPGRSSGDNSQLDPESQKVDTEIEAWHQGVLQTVRMIGEGDFIALKLTGAGAAVTTALSLGNPLPTQMESALADLCGEAISRNVNIFLDAEQHHVQTGINKVALDLMRRYNRGDVAIVFNTYQAYLKSTSVTLLDHLDYAKKDGFTIGIKLVRGAYMSTEPRHLIHDTKAETDASYDLIAESLIQGQFAGWGQDESFSSPRLHLFLATHNRTSTLKAQELQQDRTKAGLPRIQVQYGQLLGMADEVSFTLLQRNKEDMQSQGLVVSDVYKCLTWGTIGDCIFYLLRRANENKDAVSRTVAEYRALRREVARRIKNVFTF</sequence>
<dbReference type="EC" id="1.5.5.2" evidence="2 5"/>
<keyword evidence="5" id="KW-0274">FAD</keyword>
<evidence type="ECO:0000313" key="8">
    <source>
        <dbReference type="Proteomes" id="UP000007115"/>
    </source>
</evidence>
<keyword evidence="5" id="KW-0285">Flavoprotein</keyword>
<dbReference type="VEuPathDB" id="FungiDB:TRIVIDRAFT_91314"/>
<comment type="cofactor">
    <cofactor evidence="5">
        <name>FAD</name>
        <dbReference type="ChEBI" id="CHEBI:57692"/>
    </cofactor>
</comment>
<dbReference type="EMBL" id="ABDF02000068">
    <property type="protein sequence ID" value="EHK21628.1"/>
    <property type="molecule type" value="Genomic_DNA"/>
</dbReference>
<protein>
    <recommendedName>
        <fullName evidence="2 5">Proline dehydrogenase</fullName>
        <ecNumber evidence="2 5">1.5.5.2</ecNumber>
    </recommendedName>
</protein>
<dbReference type="Pfam" id="PF01619">
    <property type="entry name" value="Pro_dh"/>
    <property type="match status" value="1"/>
</dbReference>
<dbReference type="GO" id="GO:0010133">
    <property type="term" value="P:L-proline catabolic process to L-glutamate"/>
    <property type="evidence" value="ECO:0007669"/>
    <property type="project" value="TreeGrafter"/>
</dbReference>
<evidence type="ECO:0000256" key="4">
    <source>
        <dbReference type="ARBA" id="ARBA00023062"/>
    </source>
</evidence>
<dbReference type="GeneID" id="25798988"/>
<dbReference type="InParanoid" id="G9MVB1"/>
<gene>
    <name evidence="7" type="ORF">TRIVIDRAFT_91314</name>
</gene>
<reference evidence="7 8" key="1">
    <citation type="journal article" date="2011" name="Genome Biol.">
        <title>Comparative genome sequence analysis underscores mycoparasitism as the ancestral life style of Trichoderma.</title>
        <authorList>
            <person name="Kubicek C.P."/>
            <person name="Herrera-Estrella A."/>
            <person name="Seidl-Seiboth V."/>
            <person name="Martinez D.A."/>
            <person name="Druzhinina I.S."/>
            <person name="Thon M."/>
            <person name="Zeilinger S."/>
            <person name="Casas-Flores S."/>
            <person name="Horwitz B.A."/>
            <person name="Mukherjee P.K."/>
            <person name="Mukherjee M."/>
            <person name="Kredics L."/>
            <person name="Alcaraz L.D."/>
            <person name="Aerts A."/>
            <person name="Antal Z."/>
            <person name="Atanasova L."/>
            <person name="Cervantes-Badillo M.G."/>
            <person name="Challacombe J."/>
            <person name="Chertkov O."/>
            <person name="McCluskey K."/>
            <person name="Coulpier F."/>
            <person name="Deshpande N."/>
            <person name="von Doehren H."/>
            <person name="Ebbole D.J."/>
            <person name="Esquivel-Naranjo E.U."/>
            <person name="Fekete E."/>
            <person name="Flipphi M."/>
            <person name="Glaser F."/>
            <person name="Gomez-Rodriguez E.Y."/>
            <person name="Gruber S."/>
            <person name="Han C."/>
            <person name="Henrissat B."/>
            <person name="Hermosa R."/>
            <person name="Hernandez-Onate M."/>
            <person name="Karaffa L."/>
            <person name="Kosti I."/>
            <person name="Le Crom S."/>
            <person name="Lindquist E."/>
            <person name="Lucas S."/>
            <person name="Luebeck M."/>
            <person name="Luebeck P.S."/>
            <person name="Margeot A."/>
            <person name="Metz B."/>
            <person name="Misra M."/>
            <person name="Nevalainen H."/>
            <person name="Omann M."/>
            <person name="Packer N."/>
            <person name="Perrone G."/>
            <person name="Uresti-Rivera E.E."/>
            <person name="Salamov A."/>
            <person name="Schmoll M."/>
            <person name="Seiboth B."/>
            <person name="Shapiro H."/>
            <person name="Sukno S."/>
            <person name="Tamayo-Ramos J.A."/>
            <person name="Tisch D."/>
            <person name="Wiest A."/>
            <person name="Wilkinson H.H."/>
            <person name="Zhang M."/>
            <person name="Coutinho P.M."/>
            <person name="Kenerley C.M."/>
            <person name="Monte E."/>
            <person name="Baker S.E."/>
            <person name="Grigoriev I.V."/>
        </authorList>
    </citation>
    <scope>NUCLEOTIDE SEQUENCE [LARGE SCALE GENOMIC DNA]</scope>
    <source>
        <strain evidence="8">Gv29-8 / FGSC 10586</strain>
    </source>
</reference>
<comment type="function">
    <text evidence="5">Converts proline to delta-1-pyrroline-5-carboxylate.</text>
</comment>
<dbReference type="STRING" id="413071.G9MVB1"/>
<proteinExistence type="inferred from homology"/>
<name>G9MVB1_HYPVG</name>
<dbReference type="RefSeq" id="XP_013955821.1">
    <property type="nucleotide sequence ID" value="XM_014100346.1"/>
</dbReference>
<dbReference type="GO" id="GO:0071949">
    <property type="term" value="F:FAD binding"/>
    <property type="evidence" value="ECO:0007669"/>
    <property type="project" value="TreeGrafter"/>
</dbReference>
<dbReference type="PANTHER" id="PTHR13914:SF0">
    <property type="entry name" value="PROLINE DEHYDROGENASE 1, MITOCHONDRIAL"/>
    <property type="match status" value="1"/>
</dbReference>
<organism evidence="7 8">
    <name type="scientific">Hypocrea virens (strain Gv29-8 / FGSC 10586)</name>
    <name type="common">Gliocladium virens</name>
    <name type="synonym">Trichoderma virens</name>
    <dbReference type="NCBI Taxonomy" id="413071"/>
    <lineage>
        <taxon>Eukaryota</taxon>
        <taxon>Fungi</taxon>
        <taxon>Dikarya</taxon>
        <taxon>Ascomycota</taxon>
        <taxon>Pezizomycotina</taxon>
        <taxon>Sordariomycetes</taxon>
        <taxon>Hypocreomycetidae</taxon>
        <taxon>Hypocreales</taxon>
        <taxon>Hypocreaceae</taxon>
        <taxon>Trichoderma</taxon>
    </lineage>
</organism>
<dbReference type="AlphaFoldDB" id="G9MVB1"/>
<evidence type="ECO:0000256" key="2">
    <source>
        <dbReference type="ARBA" id="ARBA00012695"/>
    </source>
</evidence>
<evidence type="ECO:0000256" key="5">
    <source>
        <dbReference type="RuleBase" id="RU364054"/>
    </source>
</evidence>
<dbReference type="HOGENOM" id="CLU_018202_0_1_1"/>
<keyword evidence="4 5" id="KW-0642">Proline metabolism</keyword>
<dbReference type="Gene3D" id="3.20.20.220">
    <property type="match status" value="1"/>
</dbReference>
<dbReference type="InterPro" id="IPR002872">
    <property type="entry name" value="Proline_DH_dom"/>
</dbReference>